<dbReference type="InterPro" id="IPR017039">
    <property type="entry name" value="Virul_fac_BrkB"/>
</dbReference>
<protein>
    <submittedName>
        <fullName evidence="8">Putative ribonuclease BN</fullName>
    </submittedName>
</protein>
<sequence length="322" mass="34818">MPDASPSDPDRGRGARRPRDIPAKGWKDIALRVWRSIDEDRVMLVAAGVTFYLLLALFPTLAAFVSLYGLFADPAVIADQVESLRGVLPAEGIELVTAQLRTLAGGQSASLTVGFAISFLIAFWSANSGMKALIEAMNIAHDEREKRSFLKLTLLSFALTLGAMTLSILMITAVAVVPAVLAIFDLGSGASVLVWLVRWPLLLLVVAGAMAALYRWAPSRKAPEWRWVTWGSGIATVVWLVASIAFTIYLENFANYSATYGSLGALVGLLLWIWIAVMILIIGAEINSEMEHQTARDSTVGPNRPMGQRGAVMADTLGERSD</sequence>
<organism evidence="8">
    <name type="scientific">Cereibacter sphaeroides (strain ATCC 17025 / ATH 2.4.3)</name>
    <name type="common">Rhodobacter sphaeroides</name>
    <dbReference type="NCBI Taxonomy" id="349102"/>
    <lineage>
        <taxon>Bacteria</taxon>
        <taxon>Pseudomonadati</taxon>
        <taxon>Pseudomonadota</taxon>
        <taxon>Alphaproteobacteria</taxon>
        <taxon>Rhodobacterales</taxon>
        <taxon>Paracoccaceae</taxon>
        <taxon>Cereibacter</taxon>
    </lineage>
</organism>
<name>A4WRT5_CERS5</name>
<accession>A4WRT5</accession>
<dbReference type="BioCyc" id="RSPH349102:G1G8M-1226-MONOMER"/>
<comment type="subcellular location">
    <subcellularLocation>
        <location evidence="1">Cell membrane</location>
        <topology evidence="1">Multi-pass membrane protein</topology>
    </subcellularLocation>
</comment>
<evidence type="ECO:0000256" key="5">
    <source>
        <dbReference type="ARBA" id="ARBA00023136"/>
    </source>
</evidence>
<dbReference type="GO" id="GO:0005886">
    <property type="term" value="C:plasma membrane"/>
    <property type="evidence" value="ECO:0007669"/>
    <property type="project" value="UniProtKB-SubCell"/>
</dbReference>
<evidence type="ECO:0000256" key="2">
    <source>
        <dbReference type="ARBA" id="ARBA00022475"/>
    </source>
</evidence>
<dbReference type="PIRSF" id="PIRSF035875">
    <property type="entry name" value="RNase_BN"/>
    <property type="match status" value="1"/>
</dbReference>
<evidence type="ECO:0000256" key="1">
    <source>
        <dbReference type="ARBA" id="ARBA00004651"/>
    </source>
</evidence>
<dbReference type="Pfam" id="PF03631">
    <property type="entry name" value="Virul_fac_BrkB"/>
    <property type="match status" value="1"/>
</dbReference>
<feature type="transmembrane region" description="Helical" evidence="7">
    <location>
        <begin position="154"/>
        <end position="184"/>
    </location>
</feature>
<dbReference type="STRING" id="349102.Rsph17025_1198"/>
<feature type="transmembrane region" description="Helical" evidence="7">
    <location>
        <begin position="262"/>
        <end position="284"/>
    </location>
</feature>
<feature type="transmembrane region" description="Helical" evidence="7">
    <location>
        <begin position="196"/>
        <end position="216"/>
    </location>
</feature>
<keyword evidence="3 7" id="KW-0812">Transmembrane</keyword>
<dbReference type="PANTHER" id="PTHR30213">
    <property type="entry name" value="INNER MEMBRANE PROTEIN YHJD"/>
    <property type="match status" value="1"/>
</dbReference>
<proteinExistence type="predicted"/>
<reference evidence="8" key="1">
    <citation type="submission" date="2007-04" db="EMBL/GenBank/DDBJ databases">
        <title>Complete sequence of chromosome of Rhodobacter sphaeroides ATCC 17025.</title>
        <authorList>
            <consortium name="US DOE Joint Genome Institute"/>
            <person name="Copeland A."/>
            <person name="Lucas S."/>
            <person name="Lapidus A."/>
            <person name="Barry K."/>
            <person name="Detter J.C."/>
            <person name="Glavina del Rio T."/>
            <person name="Hammon N."/>
            <person name="Israni S."/>
            <person name="Dalin E."/>
            <person name="Tice H."/>
            <person name="Pitluck S."/>
            <person name="Chertkov O."/>
            <person name="Brettin T."/>
            <person name="Bruce D."/>
            <person name="Han C."/>
            <person name="Schmutz J."/>
            <person name="Larimer F."/>
            <person name="Land M."/>
            <person name="Hauser L."/>
            <person name="Kyrpides N."/>
            <person name="Kim E."/>
            <person name="Richardson P."/>
            <person name="Mackenzie C."/>
            <person name="Choudhary M."/>
            <person name="Donohue T.J."/>
            <person name="Kaplan S."/>
        </authorList>
    </citation>
    <scope>NUCLEOTIDE SEQUENCE [LARGE SCALE GENOMIC DNA]</scope>
    <source>
        <strain evidence="8">ATCC 17025</strain>
    </source>
</reference>
<feature type="transmembrane region" description="Helical" evidence="7">
    <location>
        <begin position="111"/>
        <end position="134"/>
    </location>
</feature>
<keyword evidence="2" id="KW-1003">Cell membrane</keyword>
<keyword evidence="4 7" id="KW-1133">Transmembrane helix</keyword>
<dbReference type="PANTHER" id="PTHR30213:SF0">
    <property type="entry name" value="UPF0761 MEMBRANE PROTEIN YIHY"/>
    <property type="match status" value="1"/>
</dbReference>
<dbReference type="NCBIfam" id="TIGR00765">
    <property type="entry name" value="yihY_not_rbn"/>
    <property type="match status" value="1"/>
</dbReference>
<gene>
    <name evidence="8" type="ordered locus">Rsph17025_1198</name>
</gene>
<dbReference type="EMBL" id="CP000661">
    <property type="protein sequence ID" value="ABP70099.1"/>
    <property type="molecule type" value="Genomic_DNA"/>
</dbReference>
<dbReference type="AlphaFoldDB" id="A4WRT5"/>
<evidence type="ECO:0000313" key="8">
    <source>
        <dbReference type="EMBL" id="ABP70099.1"/>
    </source>
</evidence>
<evidence type="ECO:0000256" key="4">
    <source>
        <dbReference type="ARBA" id="ARBA00022989"/>
    </source>
</evidence>
<evidence type="ECO:0000256" key="6">
    <source>
        <dbReference type="SAM" id="MobiDB-lite"/>
    </source>
</evidence>
<feature type="transmembrane region" description="Helical" evidence="7">
    <location>
        <begin position="228"/>
        <end position="250"/>
    </location>
</feature>
<evidence type="ECO:0000256" key="7">
    <source>
        <dbReference type="SAM" id="Phobius"/>
    </source>
</evidence>
<dbReference type="eggNOG" id="COG1295">
    <property type="taxonomic scope" value="Bacteria"/>
</dbReference>
<feature type="compositionally biased region" description="Basic and acidic residues" evidence="6">
    <location>
        <begin position="8"/>
        <end position="20"/>
    </location>
</feature>
<feature type="region of interest" description="Disordered" evidence="6">
    <location>
        <begin position="1"/>
        <end position="20"/>
    </location>
</feature>
<feature type="region of interest" description="Disordered" evidence="6">
    <location>
        <begin position="293"/>
        <end position="322"/>
    </location>
</feature>
<evidence type="ECO:0000256" key="3">
    <source>
        <dbReference type="ARBA" id="ARBA00022692"/>
    </source>
</evidence>
<dbReference type="KEGG" id="rsq:Rsph17025_1198"/>
<dbReference type="HOGENOM" id="CLU_045539_0_0_5"/>
<feature type="transmembrane region" description="Helical" evidence="7">
    <location>
        <begin position="42"/>
        <end position="71"/>
    </location>
</feature>
<keyword evidence="5 7" id="KW-0472">Membrane</keyword>